<evidence type="ECO:0000313" key="2">
    <source>
        <dbReference type="Proteomes" id="UP001632037"/>
    </source>
</evidence>
<evidence type="ECO:0000313" key="1">
    <source>
        <dbReference type="EMBL" id="KAL3672515.1"/>
    </source>
</evidence>
<gene>
    <name evidence="1" type="ORF">V7S43_001815</name>
</gene>
<keyword evidence="2" id="KW-1185">Reference proteome</keyword>
<accession>A0ABD3G3G2</accession>
<sequence>MLNIVFTSSASVSRSAGCQRLYAFQNSSDSMLGNILVNRRRQMNDAKAGRRTPLSETAVWATFRARFATHSVLSCVARILLKRKRQTYSANTGRSRRRAVITCFCSHINFSTML</sequence>
<organism evidence="1 2">
    <name type="scientific">Phytophthora oleae</name>
    <dbReference type="NCBI Taxonomy" id="2107226"/>
    <lineage>
        <taxon>Eukaryota</taxon>
        <taxon>Sar</taxon>
        <taxon>Stramenopiles</taxon>
        <taxon>Oomycota</taxon>
        <taxon>Peronosporomycetes</taxon>
        <taxon>Peronosporales</taxon>
        <taxon>Peronosporaceae</taxon>
        <taxon>Phytophthora</taxon>
    </lineage>
</organism>
<name>A0ABD3G3G2_9STRA</name>
<evidence type="ECO:0008006" key="3">
    <source>
        <dbReference type="Google" id="ProtNLM"/>
    </source>
</evidence>
<comment type="caution">
    <text evidence="1">The sequence shown here is derived from an EMBL/GenBank/DDBJ whole genome shotgun (WGS) entry which is preliminary data.</text>
</comment>
<dbReference type="EMBL" id="JBIMZQ010000003">
    <property type="protein sequence ID" value="KAL3672515.1"/>
    <property type="molecule type" value="Genomic_DNA"/>
</dbReference>
<dbReference type="AlphaFoldDB" id="A0ABD3G3G2"/>
<dbReference type="Proteomes" id="UP001632037">
    <property type="component" value="Unassembled WGS sequence"/>
</dbReference>
<reference evidence="1 2" key="1">
    <citation type="submission" date="2024-09" db="EMBL/GenBank/DDBJ databases">
        <title>Genome sequencing and assembly of Phytophthora oleae, isolate VK10A, causative agent of rot of olive drupes.</title>
        <authorList>
            <person name="Conti Taguali S."/>
            <person name="Riolo M."/>
            <person name="La Spada F."/>
            <person name="Cacciola S.O."/>
            <person name="Dionisio G."/>
        </authorList>
    </citation>
    <scope>NUCLEOTIDE SEQUENCE [LARGE SCALE GENOMIC DNA]</scope>
    <source>
        <strain evidence="1 2">VK10A</strain>
    </source>
</reference>
<proteinExistence type="predicted"/>
<protein>
    <recommendedName>
        <fullName evidence="3">Secreted protein</fullName>
    </recommendedName>
</protein>